<evidence type="ECO:0000256" key="3">
    <source>
        <dbReference type="ARBA" id="ARBA00022475"/>
    </source>
</evidence>
<evidence type="ECO:0000256" key="1">
    <source>
        <dbReference type="ARBA" id="ARBA00004429"/>
    </source>
</evidence>
<name>A0A3S0AXC8_9ENTE</name>
<evidence type="ECO:0000256" key="8">
    <source>
        <dbReference type="RuleBase" id="RU363032"/>
    </source>
</evidence>
<gene>
    <name evidence="11" type="ORF">C7P63_06210</name>
</gene>
<organism evidence="11 12">
    <name type="scientific">Vagococcus humatus</name>
    <dbReference type="NCBI Taxonomy" id="1889241"/>
    <lineage>
        <taxon>Bacteria</taxon>
        <taxon>Bacillati</taxon>
        <taxon>Bacillota</taxon>
        <taxon>Bacilli</taxon>
        <taxon>Lactobacillales</taxon>
        <taxon>Enterococcaceae</taxon>
        <taxon>Vagococcus</taxon>
    </lineage>
</organism>
<dbReference type="Pfam" id="PF00528">
    <property type="entry name" value="BPD_transp_1"/>
    <property type="match status" value="1"/>
</dbReference>
<comment type="subcellular location">
    <subcellularLocation>
        <location evidence="1">Cell inner membrane</location>
        <topology evidence="1">Multi-pass membrane protein</topology>
    </subcellularLocation>
    <subcellularLocation>
        <location evidence="8">Cell membrane</location>
        <topology evidence="8">Multi-pass membrane protein</topology>
    </subcellularLocation>
</comment>
<feature type="transmembrane region" description="Helical" evidence="8">
    <location>
        <begin position="132"/>
        <end position="152"/>
    </location>
</feature>
<dbReference type="PANTHER" id="PTHR43357">
    <property type="entry name" value="INNER MEMBRANE ABC TRANSPORTER PERMEASE PROTEIN YDCV"/>
    <property type="match status" value="1"/>
</dbReference>
<protein>
    <submittedName>
        <fullName evidence="11">ABC transporter permease</fullName>
    </submittedName>
</protein>
<dbReference type="RefSeq" id="WP_125943297.1">
    <property type="nucleotide sequence ID" value="NZ_PXZH01000002.1"/>
</dbReference>
<evidence type="ECO:0000256" key="6">
    <source>
        <dbReference type="ARBA" id="ARBA00022989"/>
    </source>
</evidence>
<dbReference type="AlphaFoldDB" id="A0A3S0AXC8"/>
<dbReference type="EMBL" id="PXZH01000002">
    <property type="protein sequence ID" value="RST89364.1"/>
    <property type="molecule type" value="Genomic_DNA"/>
</dbReference>
<evidence type="ECO:0000256" key="9">
    <source>
        <dbReference type="SAM" id="MobiDB-lite"/>
    </source>
</evidence>
<feature type="transmembrane region" description="Helical" evidence="8">
    <location>
        <begin position="107"/>
        <end position="126"/>
    </location>
</feature>
<keyword evidence="2 8" id="KW-0813">Transport</keyword>
<keyword evidence="3" id="KW-1003">Cell membrane</keyword>
<feature type="transmembrane region" description="Helical" evidence="8">
    <location>
        <begin position="70"/>
        <end position="95"/>
    </location>
</feature>
<dbReference type="OrthoDB" id="9782004at2"/>
<dbReference type="InterPro" id="IPR000515">
    <property type="entry name" value="MetI-like"/>
</dbReference>
<dbReference type="Gene3D" id="1.10.3720.10">
    <property type="entry name" value="MetI-like"/>
    <property type="match status" value="1"/>
</dbReference>
<accession>A0A3S0AXC8</accession>
<keyword evidence="12" id="KW-1185">Reference proteome</keyword>
<dbReference type="GO" id="GO:0055085">
    <property type="term" value="P:transmembrane transport"/>
    <property type="evidence" value="ECO:0007669"/>
    <property type="project" value="InterPro"/>
</dbReference>
<evidence type="ECO:0000256" key="4">
    <source>
        <dbReference type="ARBA" id="ARBA00022519"/>
    </source>
</evidence>
<dbReference type="InterPro" id="IPR035906">
    <property type="entry name" value="MetI-like_sf"/>
</dbReference>
<dbReference type="Proteomes" id="UP000277864">
    <property type="component" value="Unassembled WGS sequence"/>
</dbReference>
<feature type="transmembrane region" description="Helical" evidence="8">
    <location>
        <begin position="12"/>
        <end position="35"/>
    </location>
</feature>
<evidence type="ECO:0000313" key="11">
    <source>
        <dbReference type="EMBL" id="RST89364.1"/>
    </source>
</evidence>
<evidence type="ECO:0000256" key="2">
    <source>
        <dbReference type="ARBA" id="ARBA00022448"/>
    </source>
</evidence>
<reference evidence="11 12" key="1">
    <citation type="submission" date="2018-03" db="EMBL/GenBank/DDBJ databases">
        <authorList>
            <person name="Gulvik C.A."/>
        </authorList>
    </citation>
    <scope>NUCLEOTIDE SEQUENCE [LARGE SCALE GENOMIC DNA]</scope>
    <source>
        <strain evidence="11 12">JCM 31581</strain>
    </source>
</reference>
<dbReference type="PROSITE" id="PS50928">
    <property type="entry name" value="ABC_TM1"/>
    <property type="match status" value="1"/>
</dbReference>
<evidence type="ECO:0000256" key="7">
    <source>
        <dbReference type="ARBA" id="ARBA00023136"/>
    </source>
</evidence>
<feature type="transmembrane region" description="Helical" evidence="8">
    <location>
        <begin position="234"/>
        <end position="256"/>
    </location>
</feature>
<dbReference type="GO" id="GO:0005886">
    <property type="term" value="C:plasma membrane"/>
    <property type="evidence" value="ECO:0007669"/>
    <property type="project" value="UniProtKB-SubCell"/>
</dbReference>
<comment type="caution">
    <text evidence="11">The sequence shown here is derived from an EMBL/GenBank/DDBJ whole genome shotgun (WGS) entry which is preliminary data.</text>
</comment>
<dbReference type="PANTHER" id="PTHR43357:SF4">
    <property type="entry name" value="INNER MEMBRANE ABC TRANSPORTER PERMEASE PROTEIN YDCV"/>
    <property type="match status" value="1"/>
</dbReference>
<feature type="domain" description="ABC transmembrane type-1" evidence="10">
    <location>
        <begin position="66"/>
        <end position="252"/>
    </location>
</feature>
<evidence type="ECO:0000313" key="12">
    <source>
        <dbReference type="Proteomes" id="UP000277864"/>
    </source>
</evidence>
<keyword evidence="4" id="KW-0997">Cell inner membrane</keyword>
<keyword evidence="6 8" id="KW-1133">Transmembrane helix</keyword>
<keyword evidence="5 8" id="KW-0812">Transmembrane</keyword>
<comment type="similarity">
    <text evidence="8">Belongs to the binding-protein-dependent transport system permease family.</text>
</comment>
<feature type="transmembrane region" description="Helical" evidence="8">
    <location>
        <begin position="164"/>
        <end position="184"/>
    </location>
</feature>
<feature type="transmembrane region" description="Helical" evidence="8">
    <location>
        <begin position="190"/>
        <end position="213"/>
    </location>
</feature>
<feature type="region of interest" description="Disordered" evidence="9">
    <location>
        <begin position="267"/>
        <end position="298"/>
    </location>
</feature>
<sequence>MKPLVTPKKKWPYVVVIAICLFYITPLLMTGLYAFSESWGKTVLPDKLTIHWFVVLFKDPYFLQAVLRSFMLSIGMLVVILALMIPSVFLLFLYFPKLDKAVQSLTMMPYAIPGVILVTALLKTYSKSAIPMLVVLGGALFISCLPVMYMSIRNSLIAVNTKELMEAGAMLGAHPFSIIVKVILPNLRIGIVLSSLMVFSGLFGEYVLTNLLVGGRFETLRIYMLRRMNENGHLASSVIVIYFIVLMLVGLGINYLSHKQKSKSSISTNKMKLNNKKRKQSVKESPLIPFSDQLKEGI</sequence>
<evidence type="ECO:0000259" key="10">
    <source>
        <dbReference type="PROSITE" id="PS50928"/>
    </source>
</evidence>
<dbReference type="CDD" id="cd06261">
    <property type="entry name" value="TM_PBP2"/>
    <property type="match status" value="1"/>
</dbReference>
<evidence type="ECO:0000256" key="5">
    <source>
        <dbReference type="ARBA" id="ARBA00022692"/>
    </source>
</evidence>
<keyword evidence="7 8" id="KW-0472">Membrane</keyword>
<dbReference type="SUPFAM" id="SSF161098">
    <property type="entry name" value="MetI-like"/>
    <property type="match status" value="1"/>
</dbReference>
<proteinExistence type="inferred from homology"/>